<evidence type="ECO:0000256" key="4">
    <source>
        <dbReference type="ARBA" id="ARBA00022692"/>
    </source>
</evidence>
<keyword evidence="8" id="KW-0175">Coiled coil</keyword>
<keyword evidence="3" id="KW-1003">Cell membrane</keyword>
<evidence type="ECO:0000256" key="1">
    <source>
        <dbReference type="ARBA" id="ARBA00004651"/>
    </source>
</evidence>
<feature type="compositionally biased region" description="Polar residues" evidence="9">
    <location>
        <begin position="623"/>
        <end position="633"/>
    </location>
</feature>
<evidence type="ECO:0000256" key="5">
    <source>
        <dbReference type="ARBA" id="ARBA00022989"/>
    </source>
</evidence>
<feature type="region of interest" description="Disordered" evidence="9">
    <location>
        <begin position="623"/>
        <end position="646"/>
    </location>
</feature>
<feature type="compositionally biased region" description="Polar residues" evidence="9">
    <location>
        <begin position="492"/>
        <end position="522"/>
    </location>
</feature>
<feature type="compositionally biased region" description="Low complexity" evidence="9">
    <location>
        <begin position="1411"/>
        <end position="1424"/>
    </location>
</feature>
<feature type="transmembrane region" description="Helical" evidence="7">
    <location>
        <begin position="169"/>
        <end position="192"/>
    </location>
</feature>
<evidence type="ECO:0000256" key="9">
    <source>
        <dbReference type="SAM" id="MobiDB-lite"/>
    </source>
</evidence>
<proteinExistence type="inferred from homology"/>
<gene>
    <name evidence="10" type="ORF">MNOR_LOCUS39442</name>
</gene>
<evidence type="ECO:0000313" key="11">
    <source>
        <dbReference type="Proteomes" id="UP001497623"/>
    </source>
</evidence>
<evidence type="ECO:0000256" key="7">
    <source>
        <dbReference type="RuleBase" id="RU910716"/>
    </source>
</evidence>
<keyword evidence="11" id="KW-1185">Reference proteome</keyword>
<dbReference type="PANTHER" id="PTHR16024">
    <property type="entry name" value="XK-RELATED PROTEIN"/>
    <property type="match status" value="1"/>
</dbReference>
<evidence type="ECO:0000313" key="10">
    <source>
        <dbReference type="EMBL" id="CAL4226239.1"/>
    </source>
</evidence>
<evidence type="ECO:0000256" key="2">
    <source>
        <dbReference type="ARBA" id="ARBA00008789"/>
    </source>
</evidence>
<feature type="coiled-coil region" evidence="8">
    <location>
        <begin position="971"/>
        <end position="1005"/>
    </location>
</feature>
<feature type="transmembrane region" description="Helical" evidence="7">
    <location>
        <begin position="20"/>
        <end position="41"/>
    </location>
</feature>
<feature type="region of interest" description="Disordered" evidence="9">
    <location>
        <begin position="481"/>
        <end position="522"/>
    </location>
</feature>
<evidence type="ECO:0000256" key="3">
    <source>
        <dbReference type="ARBA" id="ARBA00022475"/>
    </source>
</evidence>
<feature type="transmembrane region" description="Helical" evidence="7">
    <location>
        <begin position="239"/>
        <end position="257"/>
    </location>
</feature>
<feature type="transmembrane region" description="Helical" evidence="7">
    <location>
        <begin position="61"/>
        <end position="82"/>
    </location>
</feature>
<name>A0AAV2SPW8_MEGNR</name>
<dbReference type="EMBL" id="CAXKWB010102672">
    <property type="protein sequence ID" value="CAL4226239.1"/>
    <property type="molecule type" value="Genomic_DNA"/>
</dbReference>
<feature type="compositionally biased region" description="Polar residues" evidence="9">
    <location>
        <begin position="1395"/>
        <end position="1407"/>
    </location>
</feature>
<feature type="region of interest" description="Disordered" evidence="9">
    <location>
        <begin position="419"/>
        <end position="458"/>
    </location>
</feature>
<dbReference type="InterPro" id="IPR050895">
    <property type="entry name" value="XK-related_scramblase"/>
</dbReference>
<feature type="transmembrane region" description="Helical" evidence="7">
    <location>
        <begin position="323"/>
        <end position="347"/>
    </location>
</feature>
<keyword evidence="4 7" id="KW-0812">Transmembrane</keyword>
<comment type="caution">
    <text evidence="10">The sequence shown here is derived from an EMBL/GenBank/DDBJ whole genome shotgun (WGS) entry which is preliminary data.</text>
</comment>
<sequence length="1430" mass="160125">MFEYRCFFLAAKQKRIVRGLSAKMSTFICATKPIIIIMPVLNRDIRSHLYTGIRYILEGYLLWGGVTLSLVAISSIIVLIFSTRWYKADGHKITRGGYLSHSALCGIIYRYSIMFKTISRCKRSNANSDIEDFYKQQSDVSLLRMFQSFLQAAPQLVLQLYILAVAQDISYWTIVSACTSLISLLYGIAAYVKSMKSSHISDKQTTSITGPILLIFWRTGMVAARVTACALLASAIHTWFMLVIGIHWLVMFIWIMFQNTNFSKSWLEERAFNFVMSITYCFCFFNLKEGHSRWRMFFYYTLTVVENVSFVLFYFFLGHHNVWLRISFVAAVLGAMMIGLIAMLLYYRFFHPSGPINPLQDALKMKEQDCEKGEVVKSTGGSEGITSDVKTVPAARSLKSQPPVQTQENVDASLLTANGVNLDSSSSSSSQSAADTSANSQTQLTNSQAQLSESVQQNTLDKQNLMRSVQDLLANMSHTSDFEVDETDGKNKSQPNESVQNNNKGQLNSVTSPSSLESSITREINKRLSSSEFRSFEQTAQENDNQICAQIMDSSSRHSSVSSPNSIGLPVIENRGSDTVELSIIGNAQNSQISILRTSVRQRINSNTSDDDMKLHTLPHFTSQNTINTSGKSQDLELEEPNVPTENNEPLLEEVYFVDKEKTTESLDGHGDYESIFEAKDESNCSSNVPLPPKLVIPTAANILGNQKMNESQSTHSSIHDYENIVPINVFRGNLGVRHWKTYSDIEDKEHHHDFSTHKDRLKLLESSVLSSIYSDYSTLKILSRPGSLALVEDGESVLSRSLPDLSTLRLDTCIEEPEEEEAEEKSCDNGGVKDDERLMAMLEQLRASQPIKKSNSVDDIPNYETIWVGDVEKTLTEDNINGNEGEKESSDESSRWYSLNSKCSLVATIGDVREKESLCNLYYSRMSDLSFRYYSERMKRNSSVGSLTPKSSIADSSKLEMSRAISVPDNKKLKEVSQLIEEEMKLEEEELKDKKNTDEKLMELPVSHIQLDTPFKVRSITVETEATPAREGARPRRKFSILRERFERPHWTPLRSPLKGRSNLGRRNSFQDRTTKALQAGIRVFKRERVHVITPKKGGDEVLVNYTPRVRSPFKSKVAIPSTPTIQLNIQPKSAELKKAEVEQSRPTIHRTPNLTTPAERLLLKDTPKTSTPDAQSTTPKAESFILSKKDELVGPKTSTPEGGKHLPQMSILSGVSSVIVSPNSTANLSGTSQRIPFSENFQNLRTLGPYSSKLSLGAIKESENLTHYSPSSFARAPSLRSRHILSGDENIYSNMFSLPGPKPNSLQMNSEKSYKNIHNILAHEGPRTALSVLNNIKTSSLPRQKSGISAAPPLIPYNSQFQPMFSGVLGLPQPDTEPQATIVTVREDDKHPQNVSLSRITLSSPRSPPFSTKKSTLSPTSKIFTRRI</sequence>
<dbReference type="InterPro" id="IPR018629">
    <property type="entry name" value="XK-rel"/>
</dbReference>
<protein>
    <recommendedName>
        <fullName evidence="7">XK-related protein</fullName>
    </recommendedName>
</protein>
<dbReference type="Pfam" id="PF09815">
    <property type="entry name" value="XK-related"/>
    <property type="match status" value="1"/>
</dbReference>
<comment type="similarity">
    <text evidence="2 7">Belongs to the XK family.</text>
</comment>
<evidence type="ECO:0000256" key="8">
    <source>
        <dbReference type="SAM" id="Coils"/>
    </source>
</evidence>
<keyword evidence="6 7" id="KW-0472">Membrane</keyword>
<organism evidence="10 11">
    <name type="scientific">Meganyctiphanes norvegica</name>
    <name type="common">Northern krill</name>
    <name type="synonym">Thysanopoda norvegica</name>
    <dbReference type="NCBI Taxonomy" id="48144"/>
    <lineage>
        <taxon>Eukaryota</taxon>
        <taxon>Metazoa</taxon>
        <taxon>Ecdysozoa</taxon>
        <taxon>Arthropoda</taxon>
        <taxon>Crustacea</taxon>
        <taxon>Multicrustacea</taxon>
        <taxon>Malacostraca</taxon>
        <taxon>Eumalacostraca</taxon>
        <taxon>Eucarida</taxon>
        <taxon>Euphausiacea</taxon>
        <taxon>Euphausiidae</taxon>
        <taxon>Meganyctiphanes</taxon>
    </lineage>
</organism>
<dbReference type="Proteomes" id="UP001497623">
    <property type="component" value="Unassembled WGS sequence"/>
</dbReference>
<keyword evidence="5 7" id="KW-1133">Transmembrane helix</keyword>
<feature type="region of interest" description="Disordered" evidence="9">
    <location>
        <begin position="1391"/>
        <end position="1430"/>
    </location>
</feature>
<accession>A0AAV2SPW8</accession>
<reference evidence="10 11" key="1">
    <citation type="submission" date="2024-05" db="EMBL/GenBank/DDBJ databases">
        <authorList>
            <person name="Wallberg A."/>
        </authorList>
    </citation>
    <scope>NUCLEOTIDE SEQUENCE [LARGE SCALE GENOMIC DNA]</scope>
</reference>
<dbReference type="PANTHER" id="PTHR16024:SF28">
    <property type="entry name" value="XK-RELATED PROTEIN"/>
    <property type="match status" value="1"/>
</dbReference>
<feature type="compositionally biased region" description="Low complexity" evidence="9">
    <location>
        <begin position="423"/>
        <end position="443"/>
    </location>
</feature>
<dbReference type="GO" id="GO:0005886">
    <property type="term" value="C:plasma membrane"/>
    <property type="evidence" value="ECO:0007669"/>
    <property type="project" value="UniProtKB-SubCell"/>
</dbReference>
<feature type="transmembrane region" description="Helical" evidence="7">
    <location>
        <begin position="297"/>
        <end position="317"/>
    </location>
</feature>
<feature type="non-terminal residue" evidence="10">
    <location>
        <position position="1430"/>
    </location>
</feature>
<evidence type="ECO:0000256" key="6">
    <source>
        <dbReference type="ARBA" id="ARBA00023136"/>
    </source>
</evidence>
<feature type="transmembrane region" description="Helical" evidence="7">
    <location>
        <begin position="212"/>
        <end position="233"/>
    </location>
</feature>
<comment type="subcellular location">
    <subcellularLocation>
        <location evidence="1">Cell membrane</location>
        <topology evidence="1">Multi-pass membrane protein</topology>
    </subcellularLocation>
    <subcellularLocation>
        <location evidence="7">Membrane</location>
        <topology evidence="7">Multi-pass membrane protein</topology>
    </subcellularLocation>
</comment>
<feature type="compositionally biased region" description="Polar residues" evidence="9">
    <location>
        <begin position="444"/>
        <end position="458"/>
    </location>
</feature>